<keyword evidence="3" id="KW-0808">Transferase</keyword>
<dbReference type="GO" id="GO:0016020">
    <property type="term" value="C:membrane"/>
    <property type="evidence" value="ECO:0007669"/>
    <property type="project" value="UniProtKB-SubCell"/>
</dbReference>
<dbReference type="EMBL" id="KZ989753">
    <property type="protein sequence ID" value="RKP25422.1"/>
    <property type="molecule type" value="Genomic_DNA"/>
</dbReference>
<keyword evidence="6 11" id="KW-1133">Transmembrane helix</keyword>
<evidence type="ECO:0000256" key="9">
    <source>
        <dbReference type="ARBA" id="ARBA00023160"/>
    </source>
</evidence>
<sequence>MGACAGTETAALWGVLLISSYLVLFVKFYRDTYITSKRGRAGIKAKKSHYRSAHDPSGTLSDGSK</sequence>
<dbReference type="InterPro" id="IPR002076">
    <property type="entry name" value="ELO_fam"/>
</dbReference>
<keyword evidence="4 11" id="KW-0812">Transmembrane</keyword>
<evidence type="ECO:0000313" key="12">
    <source>
        <dbReference type="EMBL" id="RKP25422.1"/>
    </source>
</evidence>
<organism evidence="12 13">
    <name type="scientific">Syncephalis pseudoplumigaleata</name>
    <dbReference type="NCBI Taxonomy" id="1712513"/>
    <lineage>
        <taxon>Eukaryota</taxon>
        <taxon>Fungi</taxon>
        <taxon>Fungi incertae sedis</taxon>
        <taxon>Zoopagomycota</taxon>
        <taxon>Zoopagomycotina</taxon>
        <taxon>Zoopagomycetes</taxon>
        <taxon>Zoopagales</taxon>
        <taxon>Piptocephalidaceae</taxon>
        <taxon>Syncephalis</taxon>
    </lineage>
</organism>
<gene>
    <name evidence="12" type="ORF">SYNPS1DRAFT_22610</name>
</gene>
<feature type="transmembrane region" description="Helical" evidence="11">
    <location>
        <begin position="12"/>
        <end position="30"/>
    </location>
</feature>
<keyword evidence="8 11" id="KW-0472">Membrane</keyword>
<proteinExistence type="predicted"/>
<evidence type="ECO:0000256" key="8">
    <source>
        <dbReference type="ARBA" id="ARBA00023136"/>
    </source>
</evidence>
<dbReference type="OrthoDB" id="5589608at2759"/>
<protein>
    <recommendedName>
        <fullName evidence="14">Very-long-chain 3-oxoacyl-CoA synthase</fullName>
    </recommendedName>
</protein>
<evidence type="ECO:0000256" key="1">
    <source>
        <dbReference type="ARBA" id="ARBA00004141"/>
    </source>
</evidence>
<evidence type="ECO:0000256" key="4">
    <source>
        <dbReference type="ARBA" id="ARBA00022692"/>
    </source>
</evidence>
<keyword evidence="2" id="KW-0444">Lipid biosynthesis</keyword>
<comment type="subcellular location">
    <subcellularLocation>
        <location evidence="1">Membrane</location>
        <topology evidence="1">Multi-pass membrane protein</topology>
    </subcellularLocation>
</comment>
<feature type="region of interest" description="Disordered" evidence="10">
    <location>
        <begin position="41"/>
        <end position="65"/>
    </location>
</feature>
<dbReference type="AlphaFoldDB" id="A0A4P9Z0L9"/>
<dbReference type="Pfam" id="PF01151">
    <property type="entry name" value="ELO"/>
    <property type="match status" value="1"/>
</dbReference>
<evidence type="ECO:0000256" key="10">
    <source>
        <dbReference type="SAM" id="MobiDB-lite"/>
    </source>
</evidence>
<evidence type="ECO:0000256" key="7">
    <source>
        <dbReference type="ARBA" id="ARBA00023098"/>
    </source>
</evidence>
<keyword evidence="9" id="KW-0275">Fatty acid biosynthesis</keyword>
<evidence type="ECO:0008006" key="14">
    <source>
        <dbReference type="Google" id="ProtNLM"/>
    </source>
</evidence>
<evidence type="ECO:0000256" key="2">
    <source>
        <dbReference type="ARBA" id="ARBA00022516"/>
    </source>
</evidence>
<reference evidence="13" key="1">
    <citation type="journal article" date="2018" name="Nat. Microbiol.">
        <title>Leveraging single-cell genomics to expand the fungal tree of life.</title>
        <authorList>
            <person name="Ahrendt S.R."/>
            <person name="Quandt C.A."/>
            <person name="Ciobanu D."/>
            <person name="Clum A."/>
            <person name="Salamov A."/>
            <person name="Andreopoulos B."/>
            <person name="Cheng J.F."/>
            <person name="Woyke T."/>
            <person name="Pelin A."/>
            <person name="Henrissat B."/>
            <person name="Reynolds N.K."/>
            <person name="Benny G.L."/>
            <person name="Smith M.E."/>
            <person name="James T.Y."/>
            <person name="Grigoriev I.V."/>
        </authorList>
    </citation>
    <scope>NUCLEOTIDE SEQUENCE [LARGE SCALE GENOMIC DNA]</scope>
    <source>
        <strain evidence="13">Benny S71-1</strain>
    </source>
</reference>
<feature type="compositionally biased region" description="Basic residues" evidence="10">
    <location>
        <begin position="41"/>
        <end position="51"/>
    </location>
</feature>
<accession>A0A4P9Z0L9</accession>
<keyword evidence="13" id="KW-1185">Reference proteome</keyword>
<evidence type="ECO:0000256" key="11">
    <source>
        <dbReference type="SAM" id="Phobius"/>
    </source>
</evidence>
<evidence type="ECO:0000313" key="13">
    <source>
        <dbReference type="Proteomes" id="UP000278143"/>
    </source>
</evidence>
<keyword evidence="5" id="KW-0276">Fatty acid metabolism</keyword>
<keyword evidence="7" id="KW-0443">Lipid metabolism</keyword>
<evidence type="ECO:0000256" key="6">
    <source>
        <dbReference type="ARBA" id="ARBA00022989"/>
    </source>
</evidence>
<evidence type="ECO:0000256" key="3">
    <source>
        <dbReference type="ARBA" id="ARBA00022679"/>
    </source>
</evidence>
<name>A0A4P9Z0L9_9FUNG</name>
<dbReference type="GO" id="GO:0006633">
    <property type="term" value="P:fatty acid biosynthetic process"/>
    <property type="evidence" value="ECO:0007669"/>
    <property type="project" value="UniProtKB-KW"/>
</dbReference>
<dbReference type="GO" id="GO:0009922">
    <property type="term" value="F:fatty acid elongase activity"/>
    <property type="evidence" value="ECO:0007669"/>
    <property type="project" value="InterPro"/>
</dbReference>
<dbReference type="Proteomes" id="UP000278143">
    <property type="component" value="Unassembled WGS sequence"/>
</dbReference>
<evidence type="ECO:0000256" key="5">
    <source>
        <dbReference type="ARBA" id="ARBA00022832"/>
    </source>
</evidence>